<protein>
    <recommendedName>
        <fullName evidence="1">DUF5808 domain-containing protein</fullName>
    </recommendedName>
</protein>
<evidence type="ECO:0000313" key="2">
    <source>
        <dbReference type="EMBL" id="PFG41565.1"/>
    </source>
</evidence>
<reference evidence="2 3" key="1">
    <citation type="submission" date="2017-10" db="EMBL/GenBank/DDBJ databases">
        <title>Sequencing the genomes of 1000 actinobacteria strains.</title>
        <authorList>
            <person name="Klenk H.-P."/>
        </authorList>
    </citation>
    <scope>NUCLEOTIDE SEQUENCE [LARGE SCALE GENOMIC DNA]</scope>
    <source>
        <strain evidence="2 3">DSM 21863</strain>
    </source>
</reference>
<accession>A0A2A9ETK3</accession>
<proteinExistence type="predicted"/>
<organism evidence="2 3">
    <name type="scientific">Isoptericola jiangsuensis</name>
    <dbReference type="NCBI Taxonomy" id="548579"/>
    <lineage>
        <taxon>Bacteria</taxon>
        <taxon>Bacillati</taxon>
        <taxon>Actinomycetota</taxon>
        <taxon>Actinomycetes</taxon>
        <taxon>Micrococcales</taxon>
        <taxon>Promicromonosporaceae</taxon>
        <taxon>Isoptericola</taxon>
    </lineage>
</organism>
<dbReference type="Pfam" id="PF19124">
    <property type="entry name" value="DUF5808"/>
    <property type="match status" value="1"/>
</dbReference>
<dbReference type="EMBL" id="PDJJ01000001">
    <property type="protein sequence ID" value="PFG41565.1"/>
    <property type="molecule type" value="Genomic_DNA"/>
</dbReference>
<comment type="caution">
    <text evidence="2">The sequence shown here is derived from an EMBL/GenBank/DDBJ whole genome shotgun (WGS) entry which is preliminary data.</text>
</comment>
<evidence type="ECO:0000313" key="3">
    <source>
        <dbReference type="Proteomes" id="UP000224130"/>
    </source>
</evidence>
<feature type="domain" description="DUF5808" evidence="1">
    <location>
        <begin position="67"/>
        <end position="91"/>
    </location>
</feature>
<sequence>MTSTGKNKSGFSKAVKVVSLALVAAAVTKELRKEPDERTWHGTVAGFVPYELRFPTIERIKERWWAPENPQIFGPRVWGVGWAVNVGRVVALGQRWIDDRQGSASD</sequence>
<dbReference type="Proteomes" id="UP000224130">
    <property type="component" value="Unassembled WGS sequence"/>
</dbReference>
<keyword evidence="3" id="KW-1185">Reference proteome</keyword>
<evidence type="ECO:0000259" key="1">
    <source>
        <dbReference type="Pfam" id="PF19124"/>
    </source>
</evidence>
<dbReference type="RefSeq" id="WP_098462075.1">
    <property type="nucleotide sequence ID" value="NZ_PDJJ01000001.1"/>
</dbReference>
<dbReference type="AlphaFoldDB" id="A0A2A9ETK3"/>
<gene>
    <name evidence="2" type="ORF">ATJ88_0207</name>
</gene>
<dbReference type="OrthoDB" id="4558476at2"/>
<name>A0A2A9ETK3_9MICO</name>
<dbReference type="InterPro" id="IPR043831">
    <property type="entry name" value="DUF5808"/>
</dbReference>